<keyword evidence="1" id="KW-1133">Transmembrane helix</keyword>
<organism evidence="2">
    <name type="scientific">Diapriidae sp. ZJUH_2016010</name>
    <dbReference type="NCBI Taxonomy" id="2491155"/>
    <lineage>
        <taxon>Eukaryota</taxon>
        <taxon>Metazoa</taxon>
        <taxon>Ecdysozoa</taxon>
        <taxon>Arthropoda</taxon>
        <taxon>Hexapoda</taxon>
        <taxon>Insecta</taxon>
        <taxon>Pterygota</taxon>
        <taxon>Neoptera</taxon>
        <taxon>Endopterygota</taxon>
        <taxon>Hymenoptera</taxon>
        <taxon>Apocrita</taxon>
        <taxon>Proctotrupomorpha</taxon>
        <taxon>Diaprioidea</taxon>
        <taxon>Diapriidae</taxon>
    </lineage>
</organism>
<dbReference type="EMBL" id="MG923491">
    <property type="protein sequence ID" value="AZL93182.1"/>
    <property type="molecule type" value="Genomic_DNA"/>
</dbReference>
<evidence type="ECO:0000256" key="1">
    <source>
        <dbReference type="SAM" id="Phobius"/>
    </source>
</evidence>
<gene>
    <name evidence="2" type="primary">atp8</name>
</gene>
<protein>
    <submittedName>
        <fullName evidence="2">ATP synthase F0 subunit 8</fullName>
    </submittedName>
</protein>
<reference evidence="2" key="1">
    <citation type="journal article" date="2018" name="Mol. Phylogenet. Evol.">
        <title>Mitochondrial phylogenomics of the Hymenoptera.</title>
        <authorList>
            <person name="Tang P."/>
            <person name="Zhu J.C."/>
            <person name="Zheng B.Y."/>
            <person name="Wei S.J."/>
            <person name="Sharkey M."/>
            <person name="Chen X.X."/>
            <person name="Vogler A.P."/>
        </authorList>
    </citation>
    <scope>NUCLEOTIDE SEQUENCE</scope>
</reference>
<sequence>MPQMSPLLWINLFILCLIIIMMMMILLNFNYLLNPIYKKMLLKKMKKNLKINW</sequence>
<geneLocation type="mitochondrion" evidence="2"/>
<name>A0A3S8V0K7_9HYME</name>
<evidence type="ECO:0000313" key="2">
    <source>
        <dbReference type="EMBL" id="AZL93182.1"/>
    </source>
</evidence>
<keyword evidence="1" id="KW-0472">Membrane</keyword>
<accession>A0A3S8V0K7</accession>
<feature type="transmembrane region" description="Helical" evidence="1">
    <location>
        <begin position="12"/>
        <end position="37"/>
    </location>
</feature>
<dbReference type="AlphaFoldDB" id="A0A3S8V0K7"/>
<keyword evidence="1" id="KW-0812">Transmembrane</keyword>
<keyword evidence="2" id="KW-0496">Mitochondrion</keyword>
<proteinExistence type="predicted"/>